<evidence type="ECO:0000256" key="1">
    <source>
        <dbReference type="ARBA" id="ARBA00004442"/>
    </source>
</evidence>
<evidence type="ECO:0000256" key="6">
    <source>
        <dbReference type="ARBA" id="ARBA00022927"/>
    </source>
</evidence>
<keyword evidence="4" id="KW-1134">Transmembrane beta strand</keyword>
<dbReference type="GO" id="GO:0009279">
    <property type="term" value="C:cell outer membrane"/>
    <property type="evidence" value="ECO:0007669"/>
    <property type="project" value="UniProtKB-SubCell"/>
</dbReference>
<dbReference type="InterPro" id="IPR013686">
    <property type="entry name" value="Polypept-transport_assoc_ShlB"/>
</dbReference>
<keyword evidence="3" id="KW-0813">Transport</keyword>
<dbReference type="Gene3D" id="3.10.20.310">
    <property type="entry name" value="membrane protein fhac"/>
    <property type="match status" value="1"/>
</dbReference>
<comment type="similarity">
    <text evidence="2">Belongs to the TPS (TC 1.B.20) family.</text>
</comment>
<comment type="subcellular location">
    <subcellularLocation>
        <location evidence="1">Cell outer membrane</location>
    </subcellularLocation>
</comment>
<evidence type="ECO:0000256" key="9">
    <source>
        <dbReference type="SAM" id="MobiDB-lite"/>
    </source>
</evidence>
<dbReference type="GO" id="GO:0008320">
    <property type="term" value="F:protein transmembrane transporter activity"/>
    <property type="evidence" value="ECO:0007669"/>
    <property type="project" value="TreeGrafter"/>
</dbReference>
<keyword evidence="5" id="KW-0812">Transmembrane</keyword>
<dbReference type="Pfam" id="PF17287">
    <property type="entry name" value="POTRA_3"/>
    <property type="match status" value="1"/>
</dbReference>
<dbReference type="GO" id="GO:0046819">
    <property type="term" value="P:protein secretion by the type V secretion system"/>
    <property type="evidence" value="ECO:0007669"/>
    <property type="project" value="TreeGrafter"/>
</dbReference>
<evidence type="ECO:0000259" key="10">
    <source>
        <dbReference type="PROSITE" id="PS51779"/>
    </source>
</evidence>
<keyword evidence="7" id="KW-0472">Membrane</keyword>
<gene>
    <name evidence="11" type="ORF">AY555_10770</name>
</gene>
<feature type="domain" description="POTRA" evidence="10">
    <location>
        <begin position="108"/>
        <end position="181"/>
    </location>
</feature>
<proteinExistence type="inferred from homology"/>
<sequence>MLGRAKITGSLPSFITAFGQSLTGPGGGPCVFMNRFVLCVLASLFLAACPGVAQVTPEDVVKSIEQEQLRRQQRDWDFNAEPDKRPDIHLERPGDGPDDREEDPGPCFPVSTTRVEGAEDLDLVPPDVDRLNGTCVRQGDLSRYLDSMNAFYAGRGWITTRVYLPEQDLSGGTLRVLVISGRIEDFDYEGGQAADSRIHSAFPSGQGDIVNLRDIEQALENFNAPPTQSGTFKLYPGTRHGTSIVRISPQNRFPLGGRLSLDNLGYRNTGRYKTGADVHYDNLLNRNDTLRLGVSSTTRGLSGGKTYARDVHGRYLIPFGNWGLHIGAGYNTYRFTLPGINQRFPLHGYNHRLSADLQRLL</sequence>
<evidence type="ECO:0000256" key="8">
    <source>
        <dbReference type="ARBA" id="ARBA00023237"/>
    </source>
</evidence>
<dbReference type="PANTHER" id="PTHR34597">
    <property type="entry name" value="SLR1661 PROTEIN"/>
    <property type="match status" value="1"/>
</dbReference>
<evidence type="ECO:0000256" key="4">
    <source>
        <dbReference type="ARBA" id="ARBA00022452"/>
    </source>
</evidence>
<feature type="compositionally biased region" description="Basic and acidic residues" evidence="9">
    <location>
        <begin position="72"/>
        <end position="97"/>
    </location>
</feature>
<dbReference type="EMBL" id="CP014527">
    <property type="protein sequence ID" value="AMW35848.1"/>
    <property type="molecule type" value="Genomic_DNA"/>
</dbReference>
<evidence type="ECO:0000313" key="11">
    <source>
        <dbReference type="EMBL" id="AMW35848.1"/>
    </source>
</evidence>
<dbReference type="Pfam" id="PF08479">
    <property type="entry name" value="POTRA_2"/>
    <property type="match status" value="1"/>
</dbReference>
<dbReference type="InterPro" id="IPR005565">
    <property type="entry name" value="Hemolysn_activator_HlyB_C"/>
</dbReference>
<dbReference type="KEGG" id="hjo:AY555_10770"/>
<feature type="region of interest" description="Disordered" evidence="9">
    <location>
        <begin position="72"/>
        <end position="112"/>
    </location>
</feature>
<keyword evidence="12" id="KW-1185">Reference proteome</keyword>
<dbReference type="GO" id="GO:0098046">
    <property type="term" value="C:type V protein secretion system complex"/>
    <property type="evidence" value="ECO:0007669"/>
    <property type="project" value="TreeGrafter"/>
</dbReference>
<keyword evidence="8" id="KW-0998">Cell outer membrane</keyword>
<geneLocation type="plasmid" evidence="11 12">
    <name>unnamed 2</name>
</geneLocation>
<evidence type="ECO:0000256" key="2">
    <source>
        <dbReference type="ARBA" id="ARBA00009055"/>
    </source>
</evidence>
<keyword evidence="11" id="KW-0614">Plasmid</keyword>
<dbReference type="PROSITE" id="PS51779">
    <property type="entry name" value="POTRA"/>
    <property type="match status" value="1"/>
</dbReference>
<evidence type="ECO:0000256" key="7">
    <source>
        <dbReference type="ARBA" id="ARBA00023136"/>
    </source>
</evidence>
<dbReference type="Gene3D" id="2.40.160.50">
    <property type="entry name" value="membrane protein fhac: a member of the omp85/tpsb transporter family"/>
    <property type="match status" value="1"/>
</dbReference>
<dbReference type="InterPro" id="IPR051544">
    <property type="entry name" value="TPS_OM_transporter"/>
</dbReference>
<organism evidence="11 12">
    <name type="scientific">Haematospirillum jordaniae</name>
    <dbReference type="NCBI Taxonomy" id="1549855"/>
    <lineage>
        <taxon>Bacteria</taxon>
        <taxon>Pseudomonadati</taxon>
        <taxon>Pseudomonadota</taxon>
        <taxon>Alphaproteobacteria</taxon>
        <taxon>Rhodospirillales</taxon>
        <taxon>Novispirillaceae</taxon>
        <taxon>Haematospirillum</taxon>
    </lineage>
</organism>
<protein>
    <recommendedName>
        <fullName evidence="10">POTRA domain-containing protein</fullName>
    </recommendedName>
</protein>
<evidence type="ECO:0000256" key="3">
    <source>
        <dbReference type="ARBA" id="ARBA00022448"/>
    </source>
</evidence>
<keyword evidence="6" id="KW-0653">Protein transport</keyword>
<dbReference type="Proteomes" id="UP000076066">
    <property type="component" value="Plasmid unnamed 2"/>
</dbReference>
<dbReference type="AlphaFoldDB" id="A0A145VQM9"/>
<accession>A0A145VQM9</accession>
<dbReference type="InterPro" id="IPR034746">
    <property type="entry name" value="POTRA"/>
</dbReference>
<evidence type="ECO:0000313" key="12">
    <source>
        <dbReference type="Proteomes" id="UP000076066"/>
    </source>
</evidence>
<reference evidence="11 12" key="1">
    <citation type="submission" date="2016-02" db="EMBL/GenBank/DDBJ databases">
        <title>Complete Genome of H5569, the type strain of the newly described species Haematospirillium jordaniae.</title>
        <authorList>
            <person name="Nicholson A.C."/>
            <person name="Humrighouse B.W."/>
            <person name="Loparov V."/>
            <person name="McQuiston J.R."/>
        </authorList>
    </citation>
    <scope>NUCLEOTIDE SEQUENCE [LARGE SCALE GENOMIC DNA]</scope>
    <source>
        <strain evidence="11 12">H5569</strain>
        <plasmid evidence="12">Plasmid unnamed 2</plasmid>
    </source>
</reference>
<dbReference type="Pfam" id="PF03865">
    <property type="entry name" value="ShlB"/>
    <property type="match status" value="1"/>
</dbReference>
<evidence type="ECO:0000256" key="5">
    <source>
        <dbReference type="ARBA" id="ARBA00022692"/>
    </source>
</evidence>
<dbReference type="PANTHER" id="PTHR34597:SF3">
    <property type="entry name" value="OUTER MEMBRANE TRANSPORTER CDIB"/>
    <property type="match status" value="1"/>
</dbReference>
<name>A0A145VQM9_9PROT</name>
<dbReference type="InterPro" id="IPR035251">
    <property type="entry name" value="ShlB_POTRA"/>
</dbReference>